<dbReference type="GO" id="GO:0005737">
    <property type="term" value="C:cytoplasm"/>
    <property type="evidence" value="ECO:0007669"/>
    <property type="project" value="TreeGrafter"/>
</dbReference>
<dbReference type="GO" id="GO:0046872">
    <property type="term" value="F:metal ion binding"/>
    <property type="evidence" value="ECO:0007669"/>
    <property type="project" value="UniProtKB-KW"/>
</dbReference>
<gene>
    <name evidence="7" type="ORF">A6E04_08775</name>
</gene>
<dbReference type="RefSeq" id="WP_065610569.1">
    <property type="nucleotide sequence ID" value="NZ_CAWMPN010000008.1"/>
</dbReference>
<dbReference type="InterPro" id="IPR013785">
    <property type="entry name" value="Aldolase_TIM"/>
</dbReference>
<protein>
    <submittedName>
        <fullName evidence="7">Putative heme utilization radical SAM enzyme HutW</fullName>
    </submittedName>
</protein>
<dbReference type="Proteomes" id="UP000093523">
    <property type="component" value="Unassembled WGS sequence"/>
</dbReference>
<evidence type="ECO:0000256" key="4">
    <source>
        <dbReference type="ARBA" id="ARBA00023004"/>
    </source>
</evidence>
<keyword evidence="3" id="KW-0479">Metal-binding</keyword>
<dbReference type="GO" id="GO:0051539">
    <property type="term" value="F:4 iron, 4 sulfur cluster binding"/>
    <property type="evidence" value="ECO:0007669"/>
    <property type="project" value="TreeGrafter"/>
</dbReference>
<evidence type="ECO:0000259" key="6">
    <source>
        <dbReference type="PROSITE" id="PS51918"/>
    </source>
</evidence>
<evidence type="ECO:0000256" key="1">
    <source>
        <dbReference type="ARBA" id="ARBA00001966"/>
    </source>
</evidence>
<organism evidence="7 8">
    <name type="scientific">Aliivibrio logei</name>
    <name type="common">Vibrio logei</name>
    <dbReference type="NCBI Taxonomy" id="688"/>
    <lineage>
        <taxon>Bacteria</taxon>
        <taxon>Pseudomonadati</taxon>
        <taxon>Pseudomonadota</taxon>
        <taxon>Gammaproteobacteria</taxon>
        <taxon>Vibrionales</taxon>
        <taxon>Vibrionaceae</taxon>
        <taxon>Aliivibrio</taxon>
    </lineage>
</organism>
<dbReference type="SFLD" id="SFLDS00029">
    <property type="entry name" value="Radical_SAM"/>
    <property type="match status" value="1"/>
</dbReference>
<dbReference type="GO" id="GO:0006779">
    <property type="term" value="P:porphyrin-containing compound biosynthetic process"/>
    <property type="evidence" value="ECO:0007669"/>
    <property type="project" value="TreeGrafter"/>
</dbReference>
<feature type="domain" description="Radical SAM core" evidence="6">
    <location>
        <begin position="59"/>
        <end position="298"/>
    </location>
</feature>
<dbReference type="InterPro" id="IPR026332">
    <property type="entry name" value="HutW"/>
</dbReference>
<dbReference type="InterPro" id="IPR006638">
    <property type="entry name" value="Elp3/MiaA/NifB-like_rSAM"/>
</dbReference>
<evidence type="ECO:0000313" key="8">
    <source>
        <dbReference type="Proteomes" id="UP000093523"/>
    </source>
</evidence>
<dbReference type="NCBIfam" id="TIGR04107">
    <property type="entry name" value="rSAM_HutW"/>
    <property type="match status" value="1"/>
</dbReference>
<dbReference type="PANTHER" id="PTHR13932">
    <property type="entry name" value="COPROPORPHYRINIGEN III OXIDASE"/>
    <property type="match status" value="1"/>
</dbReference>
<proteinExistence type="predicted"/>
<dbReference type="InterPro" id="IPR058240">
    <property type="entry name" value="rSAM_sf"/>
</dbReference>
<dbReference type="Pfam" id="PF04055">
    <property type="entry name" value="Radical_SAM"/>
    <property type="match status" value="1"/>
</dbReference>
<keyword evidence="2" id="KW-0949">S-adenosyl-L-methionine</keyword>
<dbReference type="SUPFAM" id="SSF102114">
    <property type="entry name" value="Radical SAM enzymes"/>
    <property type="match status" value="1"/>
</dbReference>
<evidence type="ECO:0000256" key="2">
    <source>
        <dbReference type="ARBA" id="ARBA00022691"/>
    </source>
</evidence>
<dbReference type="SFLD" id="SFLDF00311">
    <property type="entry name" value="heme_degradation_proteins_(Hut"/>
    <property type="match status" value="1"/>
</dbReference>
<evidence type="ECO:0000256" key="5">
    <source>
        <dbReference type="ARBA" id="ARBA00023014"/>
    </source>
</evidence>
<dbReference type="AlphaFoldDB" id="A0A1B9P0Q4"/>
<dbReference type="SFLD" id="SFLDG01065">
    <property type="entry name" value="anaerobic_coproporphyrinogen-I"/>
    <property type="match status" value="1"/>
</dbReference>
<accession>A0A1B9P0Q4</accession>
<dbReference type="STRING" id="688.A6E04_08775"/>
<dbReference type="Gene3D" id="3.20.20.70">
    <property type="entry name" value="Aldolase class I"/>
    <property type="match status" value="1"/>
</dbReference>
<reference evidence="7 8" key="1">
    <citation type="submission" date="2016-06" db="EMBL/GenBank/DDBJ databases">
        <authorList>
            <person name="Kjaerup R.B."/>
            <person name="Dalgaard T.S."/>
            <person name="Juul-Madsen H.R."/>
        </authorList>
    </citation>
    <scope>NUCLEOTIDE SEQUENCE [LARGE SCALE GENOMIC DNA]</scope>
    <source>
        <strain evidence="7 8">1S159</strain>
    </source>
</reference>
<comment type="caution">
    <text evidence="7">The sequence shown here is derived from an EMBL/GenBank/DDBJ whole genome shotgun (WGS) entry which is preliminary data.</text>
</comment>
<evidence type="ECO:0000313" key="7">
    <source>
        <dbReference type="EMBL" id="OCH21939.1"/>
    </source>
</evidence>
<dbReference type="OrthoDB" id="9808022at2"/>
<name>A0A1B9P0Q4_ALILO</name>
<dbReference type="CDD" id="cd01335">
    <property type="entry name" value="Radical_SAM"/>
    <property type="match status" value="1"/>
</dbReference>
<keyword evidence="4" id="KW-0408">Iron</keyword>
<dbReference type="PROSITE" id="PS51918">
    <property type="entry name" value="RADICAL_SAM"/>
    <property type="match status" value="1"/>
</dbReference>
<evidence type="ECO:0000256" key="3">
    <source>
        <dbReference type="ARBA" id="ARBA00022723"/>
    </source>
</evidence>
<dbReference type="InterPro" id="IPR007197">
    <property type="entry name" value="rSAM"/>
</dbReference>
<keyword evidence="5" id="KW-0411">Iron-sulfur</keyword>
<dbReference type="SMART" id="SM00729">
    <property type="entry name" value="Elp3"/>
    <property type="match status" value="1"/>
</dbReference>
<comment type="cofactor">
    <cofactor evidence="1">
        <name>[4Fe-4S] cluster</name>
        <dbReference type="ChEBI" id="CHEBI:49883"/>
    </cofactor>
</comment>
<dbReference type="InterPro" id="IPR034505">
    <property type="entry name" value="Coproporphyrinogen-III_oxidase"/>
</dbReference>
<dbReference type="EMBL" id="MAJU01000008">
    <property type="protein sequence ID" value="OCH21939.1"/>
    <property type="molecule type" value="Genomic_DNA"/>
</dbReference>
<dbReference type="GO" id="GO:0003824">
    <property type="term" value="F:catalytic activity"/>
    <property type="evidence" value="ECO:0007669"/>
    <property type="project" value="InterPro"/>
</dbReference>
<dbReference type="PANTHER" id="PTHR13932:SF9">
    <property type="entry name" value="COPROPORPHYRINOGEN III OXIDASE"/>
    <property type="match status" value="1"/>
</dbReference>
<sequence>MKNQIDISSLDTLILGESTPEPLLYAFQRKSSAHAGGENTPISSDLYEEKAKEVLSNTEGLAATRCLYIHIPFCRVRCTYCNFFQHASSKSLVESYFDALMIEIKWKAQQAWTQAAPFHAVYVGGGTPTDLSTQQIELLGKAVRTYFPLTTDCEITLEGRINRFDEEMFERSLEGGFNRFSFGVQSFNTQVRRSAKRLDDKEYVLRRIQELSNSNQAPIVLDLLYGLPFQTSDIWQQDLNDFLETGAHGVDLYQLIEMGGTPMKGMIEQGKLPQPASTEEKAYMYKYGVEFMSKHHLNRLSVNHWASSNRERSIYNSLAKTTAEVLPIGCGAGGNVGGIGMMQHRTLNAYIDAIQQKTLPIAMMTRSSKNSALNAMIKAGFDHGVLSRHTLLQYNNKDVFGFLMPLFMHWENNGLVIVENDYLSLTLAGQFWSVTLAQSVITALQHAQRHIQAA</sequence>